<evidence type="ECO:0000313" key="1">
    <source>
        <dbReference type="EMBL" id="AMM40649.1"/>
    </source>
</evidence>
<name>A0A7U4TGH1_DESA2</name>
<dbReference type="Gene3D" id="3.20.20.410">
    <property type="entry name" value="Protein of unknown function UPF0759"/>
    <property type="match status" value="1"/>
</dbReference>
<dbReference type="OrthoDB" id="9780310at2"/>
<evidence type="ECO:0000313" key="2">
    <source>
        <dbReference type="Proteomes" id="UP000070560"/>
    </source>
</evidence>
<dbReference type="KEGG" id="daw:HS1_000845"/>
<dbReference type="PANTHER" id="PTHR30348">
    <property type="entry name" value="UNCHARACTERIZED PROTEIN YECE"/>
    <property type="match status" value="1"/>
</dbReference>
<sequence length="246" mass="29482">MGKVFIGTSGYSYSHWENGVFYPPHLPKRRQLEYYTQFFETVELNVTFYRLPQLKAFSTWYQRTPKHFLFAVKGSRFITHVKKLNTPQEALKNFFDRALVLKEKLGVILWQLPPGFKCNLKRLQEFLEALKTWKNYRHAFEFRHLSWFCEEVYDLVQAYNMTVCYADWPGLEIYPPDVFSFIYIRKHGPTTQRVYTGCYLPQELEKDANFIQKQLKKGREVFIYFNNDAFGYAVKNALELKKLLER</sequence>
<dbReference type="EMBL" id="CP013015">
    <property type="protein sequence ID" value="AMM40649.1"/>
    <property type="molecule type" value="Genomic_DNA"/>
</dbReference>
<dbReference type="RefSeq" id="WP_066061391.1">
    <property type="nucleotide sequence ID" value="NZ_CP013015.1"/>
</dbReference>
<protein>
    <submittedName>
        <fullName evidence="1">Protein containing DUF72</fullName>
    </submittedName>
</protein>
<dbReference type="InterPro" id="IPR002763">
    <property type="entry name" value="DUF72"/>
</dbReference>
<reference evidence="1 2" key="1">
    <citation type="submission" date="2015-10" db="EMBL/GenBank/DDBJ databases">
        <title>Candidatus Desulfofervidus auxilii, a hydrogenotrophic sulfate-reducing bacterium involved in the thermophilic anaerobic oxidation of methane.</title>
        <authorList>
            <person name="Krukenberg V."/>
            <person name="Richter M."/>
            <person name="Wegener G."/>
        </authorList>
    </citation>
    <scope>NUCLEOTIDE SEQUENCE [LARGE SCALE GENOMIC DNA]</scope>
    <source>
        <strain evidence="1 2">HS1</strain>
    </source>
</reference>
<dbReference type="PANTHER" id="PTHR30348:SF4">
    <property type="entry name" value="DUF72 DOMAIN-CONTAINING PROTEIN"/>
    <property type="match status" value="1"/>
</dbReference>
<dbReference type="AlphaFoldDB" id="A0A7U4TGH1"/>
<dbReference type="Proteomes" id="UP000070560">
    <property type="component" value="Chromosome"/>
</dbReference>
<dbReference type="SUPFAM" id="SSF117396">
    <property type="entry name" value="TM1631-like"/>
    <property type="match status" value="1"/>
</dbReference>
<dbReference type="InterPro" id="IPR036520">
    <property type="entry name" value="UPF0759_sf"/>
</dbReference>
<organism evidence="1 2">
    <name type="scientific">Desulfofervidus auxilii</name>
    <dbReference type="NCBI Taxonomy" id="1621989"/>
    <lineage>
        <taxon>Bacteria</taxon>
        <taxon>Pseudomonadati</taxon>
        <taxon>Thermodesulfobacteriota</taxon>
        <taxon>Candidatus Desulfofervidia</taxon>
        <taxon>Candidatus Desulfofervidales</taxon>
        <taxon>Candidatus Desulfofervidaceae</taxon>
        <taxon>Candidatus Desulfofervidus</taxon>
    </lineage>
</organism>
<keyword evidence="2" id="KW-1185">Reference proteome</keyword>
<gene>
    <name evidence="1" type="ORF">HS1_000845</name>
</gene>
<proteinExistence type="predicted"/>
<accession>A0A7U4TGH1</accession>
<dbReference type="Pfam" id="PF01904">
    <property type="entry name" value="DUF72"/>
    <property type="match status" value="1"/>
</dbReference>